<dbReference type="Proteomes" id="UP000201613">
    <property type="component" value="Unassembled WGS sequence"/>
</dbReference>
<dbReference type="SMART" id="SM00028">
    <property type="entry name" value="TPR"/>
    <property type="match status" value="2"/>
</dbReference>
<sequence length="182" mass="20491">MKTWLTFALCLIATPVLAQDSCPAVPDRDAEKAQIYRDLRISRDATDARLLSDELWRIWLVAPDARAQDLLDDAMRLRREANFEGSIELLDELVEYCPHYAEGYNQRAFSNFLRREFGAALLDLNAALDIDPLHLGALTGKALSQMGLGQDEAAQQSLRKALRLNPWLAERSLLTGPPEQEL</sequence>
<dbReference type="OrthoDB" id="9815010at2"/>
<keyword evidence="1" id="KW-0732">Signal</keyword>
<dbReference type="SUPFAM" id="SSF48452">
    <property type="entry name" value="TPR-like"/>
    <property type="match status" value="1"/>
</dbReference>
<feature type="chain" id="PRO_5012782679" evidence="1">
    <location>
        <begin position="19"/>
        <end position="182"/>
    </location>
</feature>
<dbReference type="EMBL" id="FXZK01000030">
    <property type="protein sequence ID" value="SMY10371.1"/>
    <property type="molecule type" value="Genomic_DNA"/>
</dbReference>
<protein>
    <submittedName>
        <fullName evidence="2">Tetratricopeptide repeat protein</fullName>
    </submittedName>
</protein>
<dbReference type="InterPro" id="IPR019734">
    <property type="entry name" value="TPR_rpt"/>
</dbReference>
<dbReference type="AlphaFoldDB" id="A0A238LL21"/>
<dbReference type="Gene3D" id="1.25.40.10">
    <property type="entry name" value="Tetratricopeptide repeat domain"/>
    <property type="match status" value="1"/>
</dbReference>
<proteinExistence type="predicted"/>
<reference evidence="2 3" key="1">
    <citation type="submission" date="2017-05" db="EMBL/GenBank/DDBJ databases">
        <authorList>
            <person name="Song R."/>
            <person name="Chenine A.L."/>
            <person name="Ruprecht R.M."/>
        </authorList>
    </citation>
    <scope>NUCLEOTIDE SEQUENCE [LARGE SCALE GENOMIC DNA]</scope>
    <source>
        <strain evidence="2 3">CECT 8899</strain>
    </source>
</reference>
<evidence type="ECO:0000313" key="3">
    <source>
        <dbReference type="Proteomes" id="UP000201613"/>
    </source>
</evidence>
<name>A0A238LL21_9RHOB</name>
<dbReference type="RefSeq" id="WP_093994494.1">
    <property type="nucleotide sequence ID" value="NZ_FXZK01000030.1"/>
</dbReference>
<feature type="signal peptide" evidence="1">
    <location>
        <begin position="1"/>
        <end position="18"/>
    </location>
</feature>
<organism evidence="2 3">
    <name type="scientific">Flavimaricola marinus</name>
    <dbReference type="NCBI Taxonomy" id="1819565"/>
    <lineage>
        <taxon>Bacteria</taxon>
        <taxon>Pseudomonadati</taxon>
        <taxon>Pseudomonadota</taxon>
        <taxon>Alphaproteobacteria</taxon>
        <taxon>Rhodobacterales</taxon>
        <taxon>Paracoccaceae</taxon>
        <taxon>Flavimaricola</taxon>
    </lineage>
</organism>
<evidence type="ECO:0000313" key="2">
    <source>
        <dbReference type="EMBL" id="SMY10371.1"/>
    </source>
</evidence>
<gene>
    <name evidence="2" type="ORF">LOM8899_04546</name>
</gene>
<accession>A0A238LL21</accession>
<evidence type="ECO:0000256" key="1">
    <source>
        <dbReference type="SAM" id="SignalP"/>
    </source>
</evidence>
<dbReference type="InterPro" id="IPR011990">
    <property type="entry name" value="TPR-like_helical_dom_sf"/>
</dbReference>
<keyword evidence="3" id="KW-1185">Reference proteome</keyword>